<accession>A0AC35UDJ6</accession>
<evidence type="ECO:0000313" key="1">
    <source>
        <dbReference type="Proteomes" id="UP000095286"/>
    </source>
</evidence>
<evidence type="ECO:0000313" key="2">
    <source>
        <dbReference type="WBParaSite" id="RSKR_0001041100.1"/>
    </source>
</evidence>
<reference evidence="2" key="1">
    <citation type="submission" date="2016-11" db="UniProtKB">
        <authorList>
            <consortium name="WormBaseParasite"/>
        </authorList>
    </citation>
    <scope>IDENTIFICATION</scope>
    <source>
        <strain evidence="2">KR3021</strain>
    </source>
</reference>
<name>A0AC35UDJ6_9BILA</name>
<dbReference type="Proteomes" id="UP000095286">
    <property type="component" value="Unplaced"/>
</dbReference>
<organism evidence="1 2">
    <name type="scientific">Rhabditophanes sp. KR3021</name>
    <dbReference type="NCBI Taxonomy" id="114890"/>
    <lineage>
        <taxon>Eukaryota</taxon>
        <taxon>Metazoa</taxon>
        <taxon>Ecdysozoa</taxon>
        <taxon>Nematoda</taxon>
        <taxon>Chromadorea</taxon>
        <taxon>Rhabditida</taxon>
        <taxon>Tylenchina</taxon>
        <taxon>Panagrolaimomorpha</taxon>
        <taxon>Strongyloidoidea</taxon>
        <taxon>Alloionematidae</taxon>
        <taxon>Rhabditophanes</taxon>
    </lineage>
</organism>
<proteinExistence type="predicted"/>
<dbReference type="WBParaSite" id="RSKR_0001041100.1">
    <property type="protein sequence ID" value="RSKR_0001041100.1"/>
    <property type="gene ID" value="RSKR_0001041100"/>
</dbReference>
<sequence length="860" mass="96159">MLILKISLLLTVVSISEGNNGYAAPPPQNSYQQGPPQQQSYQQPPQQNSYQPPQQSYQPPPQQHFQPQQQINNYQQPQQNSYQQGPPQQQNYQRPQQNNYQQGPPPQQNYQRPQQNSYQQGPPQQQNYQRPQQNSYQQGPPPQQNYQRPQQNSYQQGPPQQQNYQRPQQNNYQRPSQYSAPPPPPPPVEQSYARPPPVVTPYVPPVVVTEAPYVPPVIVTEAPYVPPVTEAPYVPPVTEAPYVPPVTQSPYIPPVTQKPSCMHNTVYMECGTCENHCNRNEIACSSECKPSGCFCSGDHAYDSTGNCIQRELCPKPYTSPPKVTSKPYTRPPKVTSKPYTRPPKVTPKPGYGCEDGSCEPVTQPPTTVTEAPYVSCGKNEYFNGCGKTCESSCGNIKDFCPQICDLPACFCSKERGFVRNDQGACIKISECPVFFFGYDDVVLNDITGIEDRVINMMADPRFIITASANVKVLAHVYNIVTGQGDMFHVSSVDFIGRNYLIQMPKPSIGAVQIIHLLPTETDNTFVSVRIIVNRQIVAQYPMNLSKELGSKQVALIIPAKEYSATVYIYATKALFVTTAVTSVDEDPIHVDPQMPHEFDDYSAIMPQPIQLNDCLNSLNPPTDLRMVTTLFTKSLFVTPAYSFCSMNLPITIFNDVDNTNGTVVNLSTLEVTKIDLNVTQYNFFGIQSTTALAPLTRFGSYRSKSNSKKLVSAFMHYIPETTQYISGQIQFVTIVEDSVLEIYGDNSTDPTVFLLDGFEADFLTTSSRGYHTFSSSGKYIAYVVGKNVLNRDGTYGYLVGMNKTRLTFHDDAKEPIVPIPFDNFTTTTQQTLITSTKGAASRFLDNINKFVLCLMFLLKI</sequence>
<protein>
    <submittedName>
        <fullName evidence="2">TIL domain-containing protein</fullName>
    </submittedName>
</protein>